<dbReference type="Proteomes" id="UP001590951">
    <property type="component" value="Unassembled WGS sequence"/>
</dbReference>
<protein>
    <submittedName>
        <fullName evidence="1">Uncharacterized protein</fullName>
    </submittedName>
</protein>
<reference evidence="1 2" key="1">
    <citation type="submission" date="2024-09" db="EMBL/GenBank/DDBJ databases">
        <title>Rethinking Asexuality: The Enigmatic Case of Functional Sexual Genes in Lepraria (Stereocaulaceae).</title>
        <authorList>
            <person name="Doellman M."/>
            <person name="Sun Y."/>
            <person name="Barcenas-Pena A."/>
            <person name="Lumbsch H.T."/>
            <person name="Grewe F."/>
        </authorList>
    </citation>
    <scope>NUCLEOTIDE SEQUENCE [LARGE SCALE GENOMIC DNA]</scope>
    <source>
        <strain evidence="1 2">Grewe 0041</strain>
    </source>
</reference>
<evidence type="ECO:0000313" key="1">
    <source>
        <dbReference type="EMBL" id="KAL2049479.1"/>
    </source>
</evidence>
<gene>
    <name evidence="1" type="ORF">ABVK25_010274</name>
</gene>
<dbReference type="EMBL" id="JBHFEH010000063">
    <property type="protein sequence ID" value="KAL2049479.1"/>
    <property type="molecule type" value="Genomic_DNA"/>
</dbReference>
<accession>A0ABR4AV95</accession>
<name>A0ABR4AV95_9LECA</name>
<sequence>MAQITVDRSRNTWTGWVPLKHLQKGTKPCGSRIEVVTFIPQPTNVAISGPIQSQSILSTALHSLLHSMRTQPSSTFHLDFICTGIRQIIQDTTSSNAAVRSVIDGLQTLIGEKHRQGILSVGDILHADDDAQCRGPDIYGNYYEIPGWQASFYVGTSWYVASRDNKYKVKPQSRCRTANVIRLLKKLPSAASL</sequence>
<comment type="caution">
    <text evidence="1">The sequence shown here is derived from an EMBL/GenBank/DDBJ whole genome shotgun (WGS) entry which is preliminary data.</text>
</comment>
<keyword evidence="2" id="KW-1185">Reference proteome</keyword>
<organism evidence="1 2">
    <name type="scientific">Lepraria finkii</name>
    <dbReference type="NCBI Taxonomy" id="1340010"/>
    <lineage>
        <taxon>Eukaryota</taxon>
        <taxon>Fungi</taxon>
        <taxon>Dikarya</taxon>
        <taxon>Ascomycota</taxon>
        <taxon>Pezizomycotina</taxon>
        <taxon>Lecanoromycetes</taxon>
        <taxon>OSLEUM clade</taxon>
        <taxon>Lecanoromycetidae</taxon>
        <taxon>Lecanorales</taxon>
        <taxon>Lecanorineae</taxon>
        <taxon>Stereocaulaceae</taxon>
        <taxon>Lepraria</taxon>
    </lineage>
</organism>
<proteinExistence type="predicted"/>
<evidence type="ECO:0000313" key="2">
    <source>
        <dbReference type="Proteomes" id="UP001590951"/>
    </source>
</evidence>